<dbReference type="Proteomes" id="UP000245783">
    <property type="component" value="Unassembled WGS sequence"/>
</dbReference>
<feature type="compositionally biased region" description="Basic and acidic residues" evidence="1">
    <location>
        <begin position="40"/>
        <end position="54"/>
    </location>
</feature>
<dbReference type="Gene3D" id="1.10.555.10">
    <property type="entry name" value="Rho GTPase activation protein"/>
    <property type="match status" value="1"/>
</dbReference>
<dbReference type="Pfam" id="PF08101">
    <property type="entry name" value="Msb1-Mug8_dom"/>
    <property type="match status" value="1"/>
</dbReference>
<dbReference type="InterPro" id="IPR008936">
    <property type="entry name" value="Rho_GTPase_activation_prot"/>
</dbReference>
<dbReference type="InterPro" id="IPR037508">
    <property type="entry name" value="Msb1/Mug8"/>
</dbReference>
<sequence>MPTLFSRRQRPAGSELGALRFGNGISSSDLLARAASPSDQDARPLPDVPGHDDLPATYQPDYRTPASGPSMTEFGAARSQVSKSPYMTASFGKRSEDRFGSSSLQAPARKPNRSGTLPLVPLTATTPVTLGVASPTKGPGSVYAVQEQVEPYTYGYAHEGWDTQLDAAQVADLITACGDQIRRRGIDSPLIFSSMALDVSPSNTGSLIKSYLAGLNDSDRNASQTTITGRPDGTAQPESLPSGFLDEIRFANPHDLATVIKWAMARMGRIFAVPVPTPAKGGPGRKGELEEETIVVQQRGFLELEHYMAWREEERNRNYPPTAFSAFIDLLTDSSASLLLTTLFSLLSSTSSYSHKNGMTPSKISRIFGALIFGLPEDDTFERTYDSYVRAGNATEHLLHAYIRDISTMEALPVRLADHIKGYPKMLSTELNHPARHVQGVPITQVERQVRLYSADLVQTAGEIDLTNDSEEWAACCSDSDYHGQHPQLSDRFRKLVNLRGGTGQGRKGEVNTIGRSASQILRAGDLEFEAYESVSAKDWGDFMLDGFAAPDQSKLAFDLRESERKARHKRQSMAWDKFEEQGFVATDDGLREVLSFDDGLKEDMRKWPSQRAELMEQLRNQVKKLPPFPYDTTPVCVASPSRDGSEHSGQWQEYPISRMDDLFAECWADYCLGSGWSNRDELTHRNANFVVVQYKSRPAPWTVGKGASSASASLPTSVSVRDHNEFGEAIQADDRTDAAWFVVQEIVPSQYRSDLDAAGRLKRRSKAYVRKFNVFKRMWKDRSEESLPYNPNDPFRPGVGGMTKQLRLPDPAATSRAFDIERSTTYTTVRTRDQRRADAGVVPNASYDRSSPLPSGAVTPSNEEPAAGRLLNHLRSRTRRGRSGHENSYGDEEGVAPAVPPKHGATLPAAMRPVENQARASDVSNGLVRKSSWSSADFETRSVHDPDMAALNFSDGPPSGGRVRNALRRDPRRESKDDSWLDVMVKANESRMTGQDAPPPSSKPKAADGSTPSLGLGVTPLPANSSRPVTLPVRDASLPGGSSRSPAHNSTQLPASAPAHVQVAPTVVSPGPASAAAAIAAAGWSREPARNGVPAQDSDADFSLPYLQPNARDGLLTEVQATTRSPERSSQLTSPRSAGVKATPSASPTAKSSSTSAAHGEPHLARRSPPLDRMEVDGADDTRESTRSVIPAMPGPDASPAEKERVRQARIDAAKERARELRAGLQSVDVRKANAPQSPQKSVSPATTPNARPRVDPFSKNPTAGRVSAIASKFGGPGKAGIASPTNSEGTQRSPAKLPFPGSAISSPDPSPSKKPTGANGFAAFTNAPQSPSVAAAALVNDDADETESAAGRRSEDSAGATDTDSIYPDESASRYVRDDNERPLRLYNEHENAEELENAEAEDHVMALRARYQPGMPLDNVAEESESMLSGSNF</sequence>
<evidence type="ECO:0000313" key="4">
    <source>
        <dbReference type="Proteomes" id="UP000245783"/>
    </source>
</evidence>
<feature type="region of interest" description="Disordered" evidence="1">
    <location>
        <begin position="92"/>
        <end position="120"/>
    </location>
</feature>
<dbReference type="GeneID" id="37032811"/>
<name>A0A316W5Z1_9BASI</name>
<protein>
    <recommendedName>
        <fullName evidence="2">Meiotically up-regulated protein Msb1/Mug8 domain-containing protein</fullName>
    </recommendedName>
</protein>
<feature type="region of interest" description="Disordered" evidence="1">
    <location>
        <begin position="1"/>
        <end position="79"/>
    </location>
</feature>
<dbReference type="OrthoDB" id="3362494at2759"/>
<feature type="compositionally biased region" description="Low complexity" evidence="1">
    <location>
        <begin position="1142"/>
        <end position="1159"/>
    </location>
</feature>
<feature type="compositionally biased region" description="Basic and acidic residues" evidence="1">
    <location>
        <begin position="1373"/>
        <end position="1384"/>
    </location>
</feature>
<evidence type="ECO:0000313" key="3">
    <source>
        <dbReference type="EMBL" id="PWN45172.1"/>
    </source>
</evidence>
<feature type="compositionally biased region" description="Polar residues" evidence="1">
    <location>
        <begin position="1041"/>
        <end position="1055"/>
    </location>
</feature>
<feature type="region of interest" description="Disordered" evidence="1">
    <location>
        <begin position="948"/>
        <end position="1059"/>
    </location>
</feature>
<feature type="domain" description="Meiotically up-regulated protein Msb1/Mug8" evidence="2">
    <location>
        <begin position="301"/>
        <end position="427"/>
    </location>
</feature>
<reference evidence="3 4" key="1">
    <citation type="journal article" date="2018" name="Mol. Biol. Evol.">
        <title>Broad Genomic Sampling Reveals a Smut Pathogenic Ancestry of the Fungal Clade Ustilaginomycotina.</title>
        <authorList>
            <person name="Kijpornyongpan T."/>
            <person name="Mondo S.J."/>
            <person name="Barry K."/>
            <person name="Sandor L."/>
            <person name="Lee J."/>
            <person name="Lipzen A."/>
            <person name="Pangilinan J."/>
            <person name="LaButti K."/>
            <person name="Hainaut M."/>
            <person name="Henrissat B."/>
            <person name="Grigoriev I.V."/>
            <person name="Spatafora J.W."/>
            <person name="Aime M.C."/>
        </authorList>
    </citation>
    <scope>NUCLEOTIDE SEQUENCE [LARGE SCALE GENOMIC DNA]</scope>
    <source>
        <strain evidence="3 4">MCA 4658</strain>
    </source>
</reference>
<feature type="compositionally biased region" description="Polar residues" evidence="1">
    <location>
        <begin position="1236"/>
        <end position="1251"/>
    </location>
</feature>
<feature type="compositionally biased region" description="Basic residues" evidence="1">
    <location>
        <begin position="873"/>
        <end position="883"/>
    </location>
</feature>
<feature type="compositionally biased region" description="Basic and acidic residues" evidence="1">
    <location>
        <begin position="1161"/>
        <end position="1187"/>
    </location>
</feature>
<feature type="region of interest" description="Disordered" evidence="1">
    <location>
        <begin position="219"/>
        <end position="239"/>
    </location>
</feature>
<evidence type="ECO:0000259" key="2">
    <source>
        <dbReference type="Pfam" id="PF08101"/>
    </source>
</evidence>
<feature type="region of interest" description="Disordered" evidence="1">
    <location>
        <begin position="1087"/>
        <end position="1108"/>
    </location>
</feature>
<dbReference type="EMBL" id="KZ819356">
    <property type="protein sequence ID" value="PWN45172.1"/>
    <property type="molecule type" value="Genomic_DNA"/>
</dbReference>
<dbReference type="PANTHER" id="PTHR28093">
    <property type="entry name" value="MORPHOGENESIS-RELATED PROTEIN MSB1"/>
    <property type="match status" value="1"/>
</dbReference>
<proteinExistence type="predicted"/>
<feature type="compositionally biased region" description="Basic and acidic residues" evidence="1">
    <location>
        <begin position="1201"/>
        <end position="1223"/>
    </location>
</feature>
<accession>A0A316W5Z1</accession>
<dbReference type="RefSeq" id="XP_025372332.1">
    <property type="nucleotide sequence ID" value="XM_025510941.1"/>
</dbReference>
<keyword evidence="4" id="KW-1185">Reference proteome</keyword>
<gene>
    <name evidence="3" type="ORF">IE81DRAFT_206814</name>
</gene>
<feature type="compositionally biased region" description="Polar residues" evidence="1">
    <location>
        <begin position="1122"/>
        <end position="1137"/>
    </location>
</feature>
<feature type="region of interest" description="Disordered" evidence="1">
    <location>
        <begin position="1122"/>
        <end position="1384"/>
    </location>
</feature>
<organism evidence="3 4">
    <name type="scientific">Ceraceosorus guamensis</name>
    <dbReference type="NCBI Taxonomy" id="1522189"/>
    <lineage>
        <taxon>Eukaryota</taxon>
        <taxon>Fungi</taxon>
        <taxon>Dikarya</taxon>
        <taxon>Basidiomycota</taxon>
        <taxon>Ustilaginomycotina</taxon>
        <taxon>Exobasidiomycetes</taxon>
        <taxon>Ceraceosorales</taxon>
        <taxon>Ceraceosoraceae</taxon>
        <taxon>Ceraceosorus</taxon>
    </lineage>
</organism>
<feature type="compositionally biased region" description="Polar residues" evidence="1">
    <location>
        <begin position="848"/>
        <end position="863"/>
    </location>
</feature>
<evidence type="ECO:0000256" key="1">
    <source>
        <dbReference type="SAM" id="MobiDB-lite"/>
    </source>
</evidence>
<feature type="region of interest" description="Disordered" evidence="1">
    <location>
        <begin position="829"/>
        <end position="907"/>
    </location>
</feature>
<feature type="compositionally biased region" description="Polar residues" evidence="1">
    <location>
        <begin position="1285"/>
        <end position="1295"/>
    </location>
</feature>
<dbReference type="InParanoid" id="A0A316W5Z1"/>
<feature type="compositionally biased region" description="Basic and acidic residues" evidence="1">
    <location>
        <begin position="968"/>
        <end position="980"/>
    </location>
</feature>
<dbReference type="PANTHER" id="PTHR28093:SF1">
    <property type="entry name" value="MORPHOGENESIS-RELATED PROTEIN MSB1"/>
    <property type="match status" value="1"/>
</dbReference>
<dbReference type="STRING" id="1522189.A0A316W5Z1"/>
<dbReference type="InterPro" id="IPR012965">
    <property type="entry name" value="Msb1/Mug8_dom"/>
</dbReference>